<reference evidence="2 3" key="1">
    <citation type="submission" date="2019-08" db="EMBL/GenBank/DDBJ databases">
        <title>Amphibian skin-associated Pigmentiphaga: genome sequence and occurrence across geography and hosts.</title>
        <authorList>
            <person name="Bletz M.C."/>
            <person name="Bunk B."/>
            <person name="Sproeer C."/>
            <person name="Biwer P."/>
            <person name="Reiter S."/>
            <person name="Rabemananjara F.C.E."/>
            <person name="Schulz S."/>
            <person name="Overmann J."/>
            <person name="Vences M."/>
        </authorList>
    </citation>
    <scope>NUCLEOTIDE SEQUENCE [LARGE SCALE GENOMIC DNA]</scope>
    <source>
        <strain evidence="2 3">Mada1488</strain>
    </source>
</reference>
<dbReference type="GO" id="GO:0030254">
    <property type="term" value="P:protein secretion by the type III secretion system"/>
    <property type="evidence" value="ECO:0007669"/>
    <property type="project" value="InterPro"/>
</dbReference>
<organism evidence="2 3">
    <name type="scientific">Pigmentiphaga aceris</name>
    <dbReference type="NCBI Taxonomy" id="1940612"/>
    <lineage>
        <taxon>Bacteria</taxon>
        <taxon>Pseudomonadati</taxon>
        <taxon>Pseudomonadota</taxon>
        <taxon>Betaproteobacteria</taxon>
        <taxon>Burkholderiales</taxon>
        <taxon>Alcaligenaceae</taxon>
        <taxon>Pigmentiphaga</taxon>
    </lineage>
</organism>
<dbReference type="Proteomes" id="UP000325161">
    <property type="component" value="Chromosome"/>
</dbReference>
<dbReference type="SUPFAM" id="SSF69635">
    <property type="entry name" value="Type III secretory system chaperone-like"/>
    <property type="match status" value="1"/>
</dbReference>
<proteinExistence type="predicted"/>
<evidence type="ECO:0000313" key="3">
    <source>
        <dbReference type="Proteomes" id="UP000325161"/>
    </source>
</evidence>
<feature type="compositionally biased region" description="Low complexity" evidence="1">
    <location>
        <begin position="136"/>
        <end position="150"/>
    </location>
</feature>
<dbReference type="AlphaFoldDB" id="A0A5C0AYW5"/>
<dbReference type="KEGG" id="pacr:FXN63_18765"/>
<dbReference type="Gene3D" id="3.30.1460.10">
    <property type="match status" value="1"/>
</dbReference>
<evidence type="ECO:0008006" key="4">
    <source>
        <dbReference type="Google" id="ProtNLM"/>
    </source>
</evidence>
<evidence type="ECO:0000256" key="1">
    <source>
        <dbReference type="SAM" id="MobiDB-lite"/>
    </source>
</evidence>
<dbReference type="RefSeq" id="WP_148816699.1">
    <property type="nucleotide sequence ID" value="NZ_CP043046.1"/>
</dbReference>
<accession>A0A5C0AYW5</accession>
<dbReference type="Pfam" id="PF05932">
    <property type="entry name" value="CesT"/>
    <property type="match status" value="1"/>
</dbReference>
<gene>
    <name evidence="2" type="ORF">FXN63_18765</name>
</gene>
<dbReference type="InterPro" id="IPR010261">
    <property type="entry name" value="Tir_chaperone"/>
</dbReference>
<sequence length="168" mass="17568">MSFRDSINQWLAGLDAPAGVNLVLDEAGALGLALADGKVLTLEVEEDSGMVHMHVGLQRLPNDGTRALVIEEALALNLFTRATQGATLGLDRGSDSLILSLSRDIASLDHTGFATLLAAFAETAEDLQARLNEVGAPGKSAAPAPSTASVPPVPQPFFNDHTDPRFLA</sequence>
<keyword evidence="3" id="KW-1185">Reference proteome</keyword>
<protein>
    <recommendedName>
        <fullName evidence="4">Type III secretion system chaperone</fullName>
    </recommendedName>
</protein>
<evidence type="ECO:0000313" key="2">
    <source>
        <dbReference type="EMBL" id="QEI07652.1"/>
    </source>
</evidence>
<dbReference type="EMBL" id="CP043046">
    <property type="protein sequence ID" value="QEI07652.1"/>
    <property type="molecule type" value="Genomic_DNA"/>
</dbReference>
<feature type="region of interest" description="Disordered" evidence="1">
    <location>
        <begin position="136"/>
        <end position="168"/>
    </location>
</feature>
<name>A0A5C0AYW5_9BURK</name>